<dbReference type="Pfam" id="PF01551">
    <property type="entry name" value="Peptidase_M23"/>
    <property type="match status" value="1"/>
</dbReference>
<proteinExistence type="predicted"/>
<evidence type="ECO:0000259" key="2">
    <source>
        <dbReference type="Pfam" id="PF01551"/>
    </source>
</evidence>
<name>A0ABZ2PS76_9NOCA</name>
<dbReference type="PANTHER" id="PTHR21666:SF270">
    <property type="entry name" value="MUREIN HYDROLASE ACTIVATOR ENVC"/>
    <property type="match status" value="1"/>
</dbReference>
<dbReference type="PANTHER" id="PTHR21666">
    <property type="entry name" value="PEPTIDASE-RELATED"/>
    <property type="match status" value="1"/>
</dbReference>
<sequence length="273" mass="27600">MGAHRRSNIYVPAAPDTNAPRGRHRAQESSNDSGIRTAAIVAATGAIVAGAAQMGTGTATAAPVPPPPPPAAGLPFELPQNLLPAGFELPAGISLPENFELPPGVEIPQTPELAAFGLPDVGAAAQDLLQGLKPLGAKAVQPVSGVLTSSFGQRWGTHHGGTDIAAPIGTPVLAAADGQVTAAGPASGFGLWVKVLHADGTETVYGHIDSFSVAPGQYVTAGQQIATVGNRGQSTGPHLHFEVHDASGVKVDPTEWLSTRGVAVTWSDAARNA</sequence>
<accession>A0ABZ2PS76</accession>
<keyword evidence="4" id="KW-1185">Reference proteome</keyword>
<dbReference type="Proteomes" id="UP001432000">
    <property type="component" value="Chromosome"/>
</dbReference>
<evidence type="ECO:0000313" key="3">
    <source>
        <dbReference type="EMBL" id="WXG71120.1"/>
    </source>
</evidence>
<evidence type="ECO:0000256" key="1">
    <source>
        <dbReference type="SAM" id="MobiDB-lite"/>
    </source>
</evidence>
<dbReference type="CDD" id="cd12797">
    <property type="entry name" value="M23_peptidase"/>
    <property type="match status" value="1"/>
</dbReference>
<protein>
    <submittedName>
        <fullName evidence="3">M23 family metallopeptidase</fullName>
        <ecNumber evidence="3">3.4.-.-</ecNumber>
    </submittedName>
</protein>
<dbReference type="EC" id="3.4.-.-" evidence="3"/>
<dbReference type="RefSeq" id="WP_338892845.1">
    <property type="nucleotide sequence ID" value="NZ_CP147846.1"/>
</dbReference>
<organism evidence="3 4">
    <name type="scientific">Rhodococcus sovatensis</name>
    <dbReference type="NCBI Taxonomy" id="1805840"/>
    <lineage>
        <taxon>Bacteria</taxon>
        <taxon>Bacillati</taxon>
        <taxon>Actinomycetota</taxon>
        <taxon>Actinomycetes</taxon>
        <taxon>Mycobacteriales</taxon>
        <taxon>Nocardiaceae</taxon>
        <taxon>Rhodococcus</taxon>
    </lineage>
</organism>
<gene>
    <name evidence="3" type="ORF">WDS16_11870</name>
</gene>
<evidence type="ECO:0000313" key="4">
    <source>
        <dbReference type="Proteomes" id="UP001432000"/>
    </source>
</evidence>
<reference evidence="3 4" key="1">
    <citation type="submission" date="2024-03" db="EMBL/GenBank/DDBJ databases">
        <title>Natural products discovery in diverse microorganisms through a two-stage MS feature dereplication strategy.</title>
        <authorList>
            <person name="Zhang R."/>
        </authorList>
    </citation>
    <scope>NUCLEOTIDE SEQUENCE [LARGE SCALE GENOMIC DNA]</scope>
    <source>
        <strain evidence="3 4">18930</strain>
    </source>
</reference>
<dbReference type="SUPFAM" id="SSF51261">
    <property type="entry name" value="Duplicated hybrid motif"/>
    <property type="match status" value="1"/>
</dbReference>
<keyword evidence="3" id="KW-0378">Hydrolase</keyword>
<dbReference type="InterPro" id="IPR016047">
    <property type="entry name" value="M23ase_b-sheet_dom"/>
</dbReference>
<dbReference type="Gene3D" id="2.70.70.10">
    <property type="entry name" value="Glucose Permease (Domain IIA)"/>
    <property type="match status" value="1"/>
</dbReference>
<dbReference type="EMBL" id="CP147846">
    <property type="protein sequence ID" value="WXG71120.1"/>
    <property type="molecule type" value="Genomic_DNA"/>
</dbReference>
<feature type="region of interest" description="Disordered" evidence="1">
    <location>
        <begin position="1"/>
        <end position="33"/>
    </location>
</feature>
<dbReference type="InterPro" id="IPR050570">
    <property type="entry name" value="Cell_wall_metabolism_enzyme"/>
</dbReference>
<dbReference type="InterPro" id="IPR011055">
    <property type="entry name" value="Dup_hybrid_motif"/>
</dbReference>
<dbReference type="GO" id="GO:0016787">
    <property type="term" value="F:hydrolase activity"/>
    <property type="evidence" value="ECO:0007669"/>
    <property type="project" value="UniProtKB-KW"/>
</dbReference>
<feature type="domain" description="M23ase beta-sheet core" evidence="2">
    <location>
        <begin position="158"/>
        <end position="253"/>
    </location>
</feature>